<dbReference type="Gene3D" id="3.90.850.10">
    <property type="entry name" value="Fumarylacetoacetase-like, C-terminal domain"/>
    <property type="match status" value="1"/>
</dbReference>
<dbReference type="KEGG" id="sfh:SFHH103_02279"/>
<protein>
    <recommendedName>
        <fullName evidence="3">GguC protein</fullName>
    </recommendedName>
</protein>
<accession>G9A944</accession>
<dbReference type="Proteomes" id="UP000007735">
    <property type="component" value="Chromosome"/>
</dbReference>
<sequence length="370" mass="40192">MGSWRGCHSWVARATLEAEHCLSSWKHMSEANSIRKDRNVLISQVRKQDGSIAVAVRVPGETAHVVKGAESVYALAMEAANGGRSLKEVIEAKGLGEAIDLDEVYAEGRMLPPITHPDPGHLHLTGTGLTHLGSAATRDAMHKKTTEAAEETLTDSMKMFRMGLEGGKPKPGEKGVQPEWFYKGNGTAAVAPGEPLTSPSFAEDGGEEPEMAGIYVISDKGVPYRLGFAVANEFSDHKTERVNYLWLAHSKLRQASFGPEIRIGAAPNDIRGTSRILRGGKVLWEKPFLSGEANMSHSFANLEYHHFKYGLFRAPGDVHVHMFGTATLSFGDGIRTEAGDVFEIEAKDFGLALRNPLAIAAEEEIAIHQL</sequence>
<dbReference type="HOGENOM" id="CLU_061561_0_0_5"/>
<reference evidence="1 2" key="1">
    <citation type="journal article" date="2012" name="J. Bacteriol.">
        <title>Genome sequence of the soybean symbiont Sinorhizobium fredii HH103.</title>
        <authorList>
            <person name="Weidner S."/>
            <person name="Becker A."/>
            <person name="Bonilla I."/>
            <person name="Jaenicke S."/>
            <person name="Lloret J."/>
            <person name="Margaret I."/>
            <person name="Puhler A."/>
            <person name="Ruiz-Sainz J.E."/>
            <person name="Schneiker-Bekel S."/>
            <person name="Szczepanowski R."/>
            <person name="Vinardell J.M."/>
            <person name="Zehner S."/>
            <person name="Gottfert M."/>
        </authorList>
    </citation>
    <scope>NUCLEOTIDE SEQUENCE [LARGE SCALE GENOMIC DNA]</scope>
    <source>
        <strain evidence="1 2">HH103</strain>
    </source>
</reference>
<evidence type="ECO:0000313" key="2">
    <source>
        <dbReference type="Proteomes" id="UP000007735"/>
    </source>
</evidence>
<organism evidence="1 2">
    <name type="scientific">Sinorhizobium fredii (strain HH103)</name>
    <dbReference type="NCBI Taxonomy" id="1117943"/>
    <lineage>
        <taxon>Bacteria</taxon>
        <taxon>Pseudomonadati</taxon>
        <taxon>Pseudomonadota</taxon>
        <taxon>Alphaproteobacteria</taxon>
        <taxon>Hyphomicrobiales</taxon>
        <taxon>Rhizobiaceae</taxon>
        <taxon>Sinorhizobium/Ensifer group</taxon>
        <taxon>Sinorhizobium</taxon>
    </lineage>
</organism>
<dbReference type="NCBIfam" id="NF040903">
    <property type="entry name" value="GguC"/>
    <property type="match status" value="1"/>
</dbReference>
<evidence type="ECO:0008006" key="3">
    <source>
        <dbReference type="Google" id="ProtNLM"/>
    </source>
</evidence>
<dbReference type="GO" id="GO:0003824">
    <property type="term" value="F:catalytic activity"/>
    <property type="evidence" value="ECO:0007669"/>
    <property type="project" value="InterPro"/>
</dbReference>
<proteinExistence type="predicted"/>
<dbReference type="PIRSF" id="PIRSF033905">
    <property type="entry name" value="UCP033905"/>
    <property type="match status" value="1"/>
</dbReference>
<dbReference type="AlphaFoldDB" id="G9A944"/>
<dbReference type="InterPro" id="IPR009645">
    <property type="entry name" value="GguC"/>
</dbReference>
<dbReference type="InterPro" id="IPR036663">
    <property type="entry name" value="Fumarylacetoacetase_C_sf"/>
</dbReference>
<name>G9A944_SINF1</name>
<evidence type="ECO:0000313" key="1">
    <source>
        <dbReference type="EMBL" id="CCE96774.1"/>
    </source>
</evidence>
<dbReference type="STRING" id="1117943.SFHH103_02279"/>
<dbReference type="EMBL" id="HE616890">
    <property type="protein sequence ID" value="CCE96774.1"/>
    <property type="molecule type" value="Genomic_DNA"/>
</dbReference>
<dbReference type="eggNOG" id="COG3802">
    <property type="taxonomic scope" value="Bacteria"/>
</dbReference>
<gene>
    <name evidence="1" type="primary">gguC</name>
    <name evidence="1" type="ordered locus">SFHH103_02279</name>
</gene>
<dbReference type="PATRIC" id="fig|380.5.peg.2424"/>
<dbReference type="SUPFAM" id="SSF56529">
    <property type="entry name" value="FAH"/>
    <property type="match status" value="1"/>
</dbReference>